<dbReference type="GO" id="GO:1902600">
    <property type="term" value="P:proton transmembrane transport"/>
    <property type="evidence" value="ECO:0007669"/>
    <property type="project" value="InterPro"/>
</dbReference>
<feature type="transmembrane region" description="Helical" evidence="7">
    <location>
        <begin position="80"/>
        <end position="102"/>
    </location>
</feature>
<dbReference type="PANTHER" id="PTHR42751:SF3">
    <property type="entry name" value="SODIUM_GLUTAMATE SYMPORTER"/>
    <property type="match status" value="1"/>
</dbReference>
<accession>A0A9D1CF42</accession>
<keyword evidence="4 7" id="KW-0812">Transmembrane</keyword>
<feature type="transmembrane region" description="Helical" evidence="7">
    <location>
        <begin position="48"/>
        <end position="68"/>
    </location>
</feature>
<dbReference type="GO" id="GO:0016020">
    <property type="term" value="C:membrane"/>
    <property type="evidence" value="ECO:0007669"/>
    <property type="project" value="UniProtKB-SubCell"/>
</dbReference>
<evidence type="ECO:0000313" key="10">
    <source>
        <dbReference type="Proteomes" id="UP000606463"/>
    </source>
</evidence>
<feature type="domain" description="Cation/H+ exchanger transmembrane" evidence="8">
    <location>
        <begin position="10"/>
        <end position="359"/>
    </location>
</feature>
<keyword evidence="3" id="KW-0813">Transport</keyword>
<evidence type="ECO:0000259" key="8">
    <source>
        <dbReference type="Pfam" id="PF00999"/>
    </source>
</evidence>
<comment type="caution">
    <text evidence="9">The sequence shown here is derived from an EMBL/GenBank/DDBJ whole genome shotgun (WGS) entry which is preliminary data.</text>
</comment>
<evidence type="ECO:0000256" key="2">
    <source>
        <dbReference type="ARBA" id="ARBA00005551"/>
    </source>
</evidence>
<feature type="transmembrane region" description="Helical" evidence="7">
    <location>
        <begin position="210"/>
        <end position="242"/>
    </location>
</feature>
<evidence type="ECO:0000256" key="5">
    <source>
        <dbReference type="ARBA" id="ARBA00022989"/>
    </source>
</evidence>
<dbReference type="InterPro" id="IPR038770">
    <property type="entry name" value="Na+/solute_symporter_sf"/>
</dbReference>
<evidence type="ECO:0000256" key="3">
    <source>
        <dbReference type="ARBA" id="ARBA00022448"/>
    </source>
</evidence>
<protein>
    <submittedName>
        <fullName evidence="9">Cation:proton antiporter</fullName>
    </submittedName>
</protein>
<dbReference type="PANTHER" id="PTHR42751">
    <property type="entry name" value="SODIUM/HYDROGEN EXCHANGER FAMILY/TRKA DOMAIN PROTEIN"/>
    <property type="match status" value="1"/>
</dbReference>
<evidence type="ECO:0000256" key="6">
    <source>
        <dbReference type="ARBA" id="ARBA00023136"/>
    </source>
</evidence>
<feature type="transmembrane region" description="Helical" evidence="7">
    <location>
        <begin position="171"/>
        <end position="189"/>
    </location>
</feature>
<organism evidence="9 10">
    <name type="scientific">Aquifex aeolicus</name>
    <dbReference type="NCBI Taxonomy" id="63363"/>
    <lineage>
        <taxon>Bacteria</taxon>
        <taxon>Pseudomonadati</taxon>
        <taxon>Aquificota</taxon>
        <taxon>Aquificia</taxon>
        <taxon>Aquificales</taxon>
        <taxon>Aquificaceae</taxon>
        <taxon>Aquifex</taxon>
    </lineage>
</organism>
<dbReference type="Proteomes" id="UP000606463">
    <property type="component" value="Unassembled WGS sequence"/>
</dbReference>
<comment type="similarity">
    <text evidence="2">Belongs to the monovalent cation:proton antiporter 2 (CPA2) transporter (TC 2.A.37) family.</text>
</comment>
<sequence length="390" mass="42843">MALFYSGLALFLIYLSILLSRRFGVPSLIPIIFLGLLTKDFLHTEHLHFFVELGLILLFFFIGLEFNFEKLKSMTAKSWKAGIADFIINFFPPLGLALLFGFNFVEALFIATVAYPSSTSIIAKLLIDYKRLINPETELILGILIFEDIVAIILLSVLFGITKGNVNPTDIALNILLMFAVVVLSAILGKFVLSKITNYLEKILTGAEDVILLMLGLLLLVAGGFHSLGISEVLGAFILGLMFGETPFAEDIEKSLHDLKELSMAIFFYNFGASIPEITQMPNLLFLTLLVIVSIVGKIISTYIGGLIAGFSPKSSLRAALEMVPRGEFSIVVTAMAPKTLQPLSAIYIITTAVIGSVIFIYAPQIVDKIFGKKKKSKGEVPDYLKDLVK</sequence>
<dbReference type="InterPro" id="IPR006153">
    <property type="entry name" value="Cation/H_exchanger_TM"/>
</dbReference>
<feature type="transmembrane region" description="Helical" evidence="7">
    <location>
        <begin position="108"/>
        <end position="127"/>
    </location>
</feature>
<reference evidence="9" key="1">
    <citation type="journal article" date="2020" name="ISME J.">
        <title>Gammaproteobacteria mediating utilization of methyl-, sulfur- and petroleum organic compounds in deep ocean hydrothermal plumes.</title>
        <authorList>
            <person name="Zhou Z."/>
            <person name="Liu Y."/>
            <person name="Pan J."/>
            <person name="Cron B.R."/>
            <person name="Toner B.M."/>
            <person name="Anantharaman K."/>
            <person name="Breier J.A."/>
            <person name="Dick G.J."/>
            <person name="Li M."/>
        </authorList>
    </citation>
    <scope>NUCLEOTIDE SEQUENCE</scope>
    <source>
        <strain evidence="9">SZUA-1501</strain>
    </source>
</reference>
<name>A0A9D1CF42_AQUAO</name>
<evidence type="ECO:0000256" key="1">
    <source>
        <dbReference type="ARBA" id="ARBA00004141"/>
    </source>
</evidence>
<dbReference type="Gene3D" id="1.20.1530.20">
    <property type="match status" value="1"/>
</dbReference>
<evidence type="ECO:0000256" key="7">
    <source>
        <dbReference type="SAM" id="Phobius"/>
    </source>
</evidence>
<gene>
    <name evidence="9" type="ORF">EYH37_00025</name>
</gene>
<keyword evidence="5 7" id="KW-1133">Transmembrane helix</keyword>
<evidence type="ECO:0000256" key="4">
    <source>
        <dbReference type="ARBA" id="ARBA00022692"/>
    </source>
</evidence>
<evidence type="ECO:0000313" key="9">
    <source>
        <dbReference type="EMBL" id="HIP97747.1"/>
    </source>
</evidence>
<feature type="transmembrane region" description="Helical" evidence="7">
    <location>
        <begin position="346"/>
        <end position="367"/>
    </location>
</feature>
<comment type="subcellular location">
    <subcellularLocation>
        <location evidence="1">Membrane</location>
        <topology evidence="1">Multi-pass membrane protein</topology>
    </subcellularLocation>
</comment>
<keyword evidence="6 7" id="KW-0472">Membrane</keyword>
<dbReference type="Pfam" id="PF00999">
    <property type="entry name" value="Na_H_Exchanger"/>
    <property type="match status" value="1"/>
</dbReference>
<feature type="transmembrane region" description="Helical" evidence="7">
    <location>
        <begin position="139"/>
        <end position="159"/>
    </location>
</feature>
<feature type="transmembrane region" description="Helical" evidence="7">
    <location>
        <begin position="286"/>
        <end position="311"/>
    </location>
</feature>
<dbReference type="EMBL" id="DQVE01000001">
    <property type="protein sequence ID" value="HIP97747.1"/>
    <property type="molecule type" value="Genomic_DNA"/>
</dbReference>
<dbReference type="GO" id="GO:0015297">
    <property type="term" value="F:antiporter activity"/>
    <property type="evidence" value="ECO:0007669"/>
    <property type="project" value="InterPro"/>
</dbReference>
<proteinExistence type="inferred from homology"/>
<dbReference type="AlphaFoldDB" id="A0A9D1CF42"/>